<dbReference type="Proteomes" id="UP000619101">
    <property type="component" value="Unassembled WGS sequence"/>
</dbReference>
<dbReference type="EMBL" id="JACSPZ010000001">
    <property type="protein sequence ID" value="MBD8035508.1"/>
    <property type="molecule type" value="Genomic_DNA"/>
</dbReference>
<dbReference type="InterPro" id="IPR020139">
    <property type="entry name" value="DUF2642"/>
</dbReference>
<reference evidence="1 2" key="1">
    <citation type="submission" date="2020-08" db="EMBL/GenBank/DDBJ databases">
        <title>A Genomic Blueprint of the Chicken Gut Microbiome.</title>
        <authorList>
            <person name="Gilroy R."/>
            <person name="Ravi A."/>
            <person name="Getino M."/>
            <person name="Pursley I."/>
            <person name="Horton D.L."/>
            <person name="Alikhan N.-F."/>
            <person name="Baker D."/>
            <person name="Gharbi K."/>
            <person name="Hall N."/>
            <person name="Watson M."/>
            <person name="Adriaenssens E.M."/>
            <person name="Foster-Nyarko E."/>
            <person name="Jarju S."/>
            <person name="Secka A."/>
            <person name="Antonio M."/>
            <person name="Oren A."/>
            <person name="Chaudhuri R."/>
            <person name="La Ragione R.M."/>
            <person name="Hildebrand F."/>
            <person name="Pallen M.J."/>
        </authorList>
    </citation>
    <scope>NUCLEOTIDE SEQUENCE [LARGE SCALE GENOMIC DNA]</scope>
    <source>
        <strain evidence="1 2">A46</strain>
    </source>
</reference>
<evidence type="ECO:0000313" key="2">
    <source>
        <dbReference type="Proteomes" id="UP000619101"/>
    </source>
</evidence>
<dbReference type="RefSeq" id="WP_191698479.1">
    <property type="nucleotide sequence ID" value="NZ_JACSPZ010000001.1"/>
</dbReference>
<accession>A0ABR8XU87</accession>
<evidence type="ECO:0000313" key="1">
    <source>
        <dbReference type="EMBL" id="MBD8035508.1"/>
    </source>
</evidence>
<name>A0ABR8XU87_9BACL</name>
<comment type="caution">
    <text evidence="1">The sequence shown here is derived from an EMBL/GenBank/DDBJ whole genome shotgun (WGS) entry which is preliminary data.</text>
</comment>
<dbReference type="Pfam" id="PF10842">
    <property type="entry name" value="DUF2642"/>
    <property type="match status" value="1"/>
</dbReference>
<proteinExistence type="predicted"/>
<keyword evidence="2" id="KW-1185">Reference proteome</keyword>
<protein>
    <submittedName>
        <fullName evidence="1">DUF2642 domain-containing protein</fullName>
    </submittedName>
</protein>
<gene>
    <name evidence="1" type="ORF">H9635_02075</name>
</gene>
<sequence length="58" mass="6567">MQLLRTFLNSLKGSTLEVTTEYSRVSGKLIEVKTDYIKLKSNSNLLYIPLGSIQNIAY</sequence>
<organism evidence="1 2">
    <name type="scientific">Solibacillus faecavium</name>
    <dbReference type="NCBI Taxonomy" id="2762221"/>
    <lineage>
        <taxon>Bacteria</taxon>
        <taxon>Bacillati</taxon>
        <taxon>Bacillota</taxon>
        <taxon>Bacilli</taxon>
        <taxon>Bacillales</taxon>
        <taxon>Caryophanaceae</taxon>
        <taxon>Solibacillus</taxon>
    </lineage>
</organism>